<evidence type="ECO:0000313" key="2">
    <source>
        <dbReference type="Proteomes" id="UP001330812"/>
    </source>
</evidence>
<proteinExistence type="predicted"/>
<dbReference type="Proteomes" id="UP001330812">
    <property type="component" value="Chromosome"/>
</dbReference>
<gene>
    <name evidence="1" type="ORF">VSH64_08855</name>
</gene>
<reference evidence="1 2" key="1">
    <citation type="journal article" date="2015" name="Int. J. Syst. Evol. Microbiol.">
        <title>Amycolatopsis rhabdoformis sp. nov., an actinomycete isolated from a tropical forest soil.</title>
        <authorList>
            <person name="Souza W.R."/>
            <person name="Silva R.E."/>
            <person name="Goodfellow M."/>
            <person name="Busarakam K."/>
            <person name="Figueiro F.S."/>
            <person name="Ferreira D."/>
            <person name="Rodrigues-Filho E."/>
            <person name="Moraes L.A.B."/>
            <person name="Zucchi T.D."/>
        </authorList>
    </citation>
    <scope>NUCLEOTIDE SEQUENCE [LARGE SCALE GENOMIC DNA]</scope>
    <source>
        <strain evidence="1 2">NCIMB 14900</strain>
    </source>
</reference>
<evidence type="ECO:0000313" key="1">
    <source>
        <dbReference type="EMBL" id="WSE32216.1"/>
    </source>
</evidence>
<dbReference type="RefSeq" id="WP_326835024.1">
    <property type="nucleotide sequence ID" value="NZ_CP142149.1"/>
</dbReference>
<accession>A0ABZ1IEP9</accession>
<keyword evidence="2" id="KW-1185">Reference proteome</keyword>
<dbReference type="Gene3D" id="3.40.50.720">
    <property type="entry name" value="NAD(P)-binding Rossmann-like Domain"/>
    <property type="match status" value="1"/>
</dbReference>
<protein>
    <submittedName>
        <fullName evidence="1">Uncharacterized protein</fullName>
    </submittedName>
</protein>
<dbReference type="EMBL" id="CP142149">
    <property type="protein sequence ID" value="WSE32216.1"/>
    <property type="molecule type" value="Genomic_DNA"/>
</dbReference>
<name>A0ABZ1IEP9_9PSEU</name>
<sequence>MTPEGDFEEPVRGTVSGWDAVLAEAEAVLAGRPAVHSGRWGLATLEASLAVHESDRAGRSVELVHQVGLGRRSQM</sequence>
<organism evidence="1 2">
    <name type="scientific">Amycolatopsis rhabdoformis</name>
    <dbReference type="NCBI Taxonomy" id="1448059"/>
    <lineage>
        <taxon>Bacteria</taxon>
        <taxon>Bacillati</taxon>
        <taxon>Actinomycetota</taxon>
        <taxon>Actinomycetes</taxon>
        <taxon>Pseudonocardiales</taxon>
        <taxon>Pseudonocardiaceae</taxon>
        <taxon>Amycolatopsis</taxon>
    </lineage>
</organism>